<gene>
    <name evidence="4" type="primary">Ipp</name>
    <name evidence="4" type="ORF">CG3028</name>
</gene>
<dbReference type="OrthoDB" id="9977309at2759"/>
<dbReference type="Gene3D" id="3.40.190.80">
    <property type="match status" value="1"/>
</dbReference>
<dbReference type="AGR" id="FB:FBgn0016672"/>
<dbReference type="PeptideAtlas" id="O76455"/>
<protein>
    <submittedName>
        <fullName evidence="3">Inositol polyphosphate 1-phosphatase</fullName>
    </submittedName>
</protein>
<dbReference type="GO" id="GO:0004441">
    <property type="term" value="F:inositol-1,4-bisphosphate 1-phosphatase activity"/>
    <property type="evidence" value="ECO:0000314"/>
    <property type="project" value="FlyBase"/>
</dbReference>
<dbReference type="GO" id="GO:0045202">
    <property type="term" value="C:synapse"/>
    <property type="evidence" value="ECO:0007669"/>
    <property type="project" value="GOC"/>
</dbReference>
<accession>O76455</accession>
<dbReference type="FlyBase" id="FBgn0016672">
    <property type="gene designation" value="Ipp"/>
</dbReference>
<dbReference type="GO" id="GO:0046854">
    <property type="term" value="P:phosphatidylinositol phosphate biosynthetic process"/>
    <property type="evidence" value="ECO:0007669"/>
    <property type="project" value="InterPro"/>
</dbReference>
<dbReference type="GO" id="GO:0046872">
    <property type="term" value="F:metal ion binding"/>
    <property type="evidence" value="ECO:0007669"/>
    <property type="project" value="UniProtKB-KW"/>
</dbReference>
<dbReference type="ExpressionAtlas" id="O76455">
    <property type="expression patterns" value="baseline and differential"/>
</dbReference>
<proteinExistence type="evidence at transcript level"/>
<dbReference type="Pfam" id="PF00459">
    <property type="entry name" value="Inositol_P"/>
    <property type="match status" value="1"/>
</dbReference>
<keyword evidence="2" id="KW-0460">Magnesium</keyword>
<feature type="binding site" evidence="2">
    <location>
        <position position="162"/>
    </location>
    <ligand>
        <name>Mg(2+)</name>
        <dbReference type="ChEBI" id="CHEBI:18420"/>
        <label>1</label>
        <note>catalytic</note>
    </ligand>
</feature>
<evidence type="ECO:0000256" key="1">
    <source>
        <dbReference type="ARBA" id="ARBA00009759"/>
    </source>
</evidence>
<dbReference type="Gene3D" id="3.30.540.10">
    <property type="entry name" value="Fructose-1,6-Bisphosphatase, subunit A, domain 1"/>
    <property type="match status" value="1"/>
</dbReference>
<dbReference type="InterPro" id="IPR000760">
    <property type="entry name" value="Inositol_monophosphatase-like"/>
</dbReference>
<feature type="binding site" evidence="2">
    <location>
        <position position="164"/>
    </location>
    <ligand>
        <name>Mg(2+)</name>
        <dbReference type="ChEBI" id="CHEBI:18420"/>
        <label>1</label>
        <note>catalytic</note>
    </ligand>
</feature>
<reference evidence="3" key="1">
    <citation type="journal article" date="1998" name="Neuron">
        <title>Synaptic defects and compensatory regulation of inositol metabolism in inositol polyphosphate 1-phosphatase mutants.</title>
        <authorList>
            <person name="Acharya J.K."/>
            <person name="Labarca P."/>
            <person name="Delgado R."/>
            <person name="Jalink K."/>
            <person name="Zuker C.S."/>
        </authorList>
    </citation>
    <scope>NUCLEOTIDE SEQUENCE</scope>
</reference>
<dbReference type="AlphaFoldDB" id="O76455"/>
<evidence type="ECO:0000313" key="3">
    <source>
        <dbReference type="EMBL" id="AAC24856.1"/>
    </source>
</evidence>
<dbReference type="PANTHER" id="PTHR43028">
    <property type="entry name" value="3'(2'),5'-BISPHOSPHATE NUCLEOTIDASE 1"/>
    <property type="match status" value="1"/>
</dbReference>
<dbReference type="Gene3D" id="4.10.460.10">
    <property type="entry name" value="Inositol Polyphosphate 1-phosphatase, domain 1"/>
    <property type="match status" value="1"/>
</dbReference>
<feature type="binding site" evidence="2">
    <location>
        <position position="165"/>
    </location>
    <ligand>
        <name>Mg(2+)</name>
        <dbReference type="ChEBI" id="CHEBI:18420"/>
        <label>1</label>
        <note>catalytic</note>
    </ligand>
</feature>
<dbReference type="PROSITE" id="PS00630">
    <property type="entry name" value="IMP_2"/>
    <property type="match status" value="1"/>
</dbReference>
<dbReference type="InterPro" id="IPR020550">
    <property type="entry name" value="Inositol_monophosphatase_CS"/>
</dbReference>
<dbReference type="EMBL" id="AF069513">
    <property type="protein sequence ID" value="AAC24856.1"/>
    <property type="molecule type" value="mRNA"/>
</dbReference>
<dbReference type="VEuPathDB" id="VectorBase:FBgn0016672"/>
<keyword evidence="2" id="KW-0479">Metal-binding</keyword>
<dbReference type="SUPFAM" id="SSF56655">
    <property type="entry name" value="Carbohydrate phosphatase"/>
    <property type="match status" value="1"/>
</dbReference>
<dbReference type="InterPro" id="IPR050725">
    <property type="entry name" value="CysQ/Inositol_MonoPase"/>
</dbReference>
<name>O76455_DROME</name>
<dbReference type="InterPro" id="IPR044897">
    <property type="entry name" value="INPP1_dom_1"/>
</dbReference>
<feature type="binding site" evidence="2">
    <location>
        <position position="85"/>
    </location>
    <ligand>
        <name>Mg(2+)</name>
        <dbReference type="ChEBI" id="CHEBI:18420"/>
        <label>1</label>
        <note>catalytic</note>
    </ligand>
</feature>
<dbReference type="CDD" id="cd01640">
    <property type="entry name" value="IPPase"/>
    <property type="match status" value="1"/>
</dbReference>
<dbReference type="FunFam" id="4.10.460.10:FF:000001">
    <property type="entry name" value="Inositol polyphosphate 1-phosphatase"/>
    <property type="match status" value="1"/>
</dbReference>
<evidence type="ECO:0000256" key="2">
    <source>
        <dbReference type="PIRSR" id="PIRSR600760-2"/>
    </source>
</evidence>
<dbReference type="GO" id="GO:0007268">
    <property type="term" value="P:chemical synaptic transmission"/>
    <property type="evidence" value="ECO:0000315"/>
    <property type="project" value="FlyBase"/>
</dbReference>
<sequence>MSGVEEQASLLRVLINCAEKAANIARICRSNEQLLALLVQEKIGSEANERFEHDFKTLADVLIQETIKHEVGALFPAMKDAILGEESANFTNQLGESVTIAVGATEEDTAASLQAVLSGHEDAASALATEVHRDVSFSSEKLGEIAQLPDELDYGNLGIWIDPIDATAEYISGDTMFTDFPGITSTGLDCVTVLIGVYERDTGVPVMGVVAQPFGEKLEENVYSSSMFWGVCLPTVRAHNCDFEARDENRRLGIFSSSEQSDILQRFLDLGYEFAFSAGAGHKALKVITHEVDVYLLSKGSTFKWDTCAPQAILRALGGDVLDYAASVADQKAVPLKYLIEDAEADADWKRNAGGIISVRNVDVVDELLAKLAEQ</sequence>
<comment type="cofactor">
    <cofactor evidence="2">
        <name>Mg(2+)</name>
        <dbReference type="ChEBI" id="CHEBI:18420"/>
    </cofactor>
</comment>
<feature type="binding site" evidence="2">
    <location>
        <position position="306"/>
    </location>
    <ligand>
        <name>Mg(2+)</name>
        <dbReference type="ChEBI" id="CHEBI:18420"/>
        <label>1</label>
        <note>catalytic</note>
    </ligand>
</feature>
<comment type="similarity">
    <text evidence="1">Belongs to the inositol monophosphatase superfamily.</text>
</comment>
<dbReference type="HOGENOM" id="CLU_043868_2_0_1"/>
<evidence type="ECO:0000313" key="4">
    <source>
        <dbReference type="FlyBase" id="FBgn0016672"/>
    </source>
</evidence>
<dbReference type="PANTHER" id="PTHR43028:SF3">
    <property type="entry name" value="INOSITOL POLYPHOSPHATE 1-PHOSPHATASE"/>
    <property type="match status" value="1"/>
</dbReference>
<organism evidence="3">
    <name type="scientific">Drosophila melanogaster</name>
    <name type="common">Fruit fly</name>
    <dbReference type="NCBI Taxonomy" id="7227"/>
    <lineage>
        <taxon>Eukaryota</taxon>
        <taxon>Metazoa</taxon>
        <taxon>Ecdysozoa</taxon>
        <taxon>Arthropoda</taxon>
        <taxon>Hexapoda</taxon>
        <taxon>Insecta</taxon>
        <taxon>Pterygota</taxon>
        <taxon>Neoptera</taxon>
        <taxon>Endopterygota</taxon>
        <taxon>Diptera</taxon>
        <taxon>Brachycera</taxon>
        <taxon>Muscomorpha</taxon>
        <taxon>Ephydroidea</taxon>
        <taxon>Drosophilidae</taxon>
        <taxon>Drosophila</taxon>
        <taxon>Sophophora</taxon>
    </lineage>
</organism>